<name>A0A0V1MAR2_9BILA</name>
<proteinExistence type="predicted"/>
<evidence type="ECO:0000313" key="1">
    <source>
        <dbReference type="EMBL" id="KRZ68514.1"/>
    </source>
</evidence>
<evidence type="ECO:0000313" key="2">
    <source>
        <dbReference type="Proteomes" id="UP000054843"/>
    </source>
</evidence>
<dbReference type="AlphaFoldDB" id="A0A0V1MAR2"/>
<keyword evidence="2" id="KW-1185">Reference proteome</keyword>
<dbReference type="Proteomes" id="UP000054843">
    <property type="component" value="Unassembled WGS sequence"/>
</dbReference>
<dbReference type="EMBL" id="JYDO01000163">
    <property type="protein sequence ID" value="KRZ68514.1"/>
    <property type="molecule type" value="Genomic_DNA"/>
</dbReference>
<feature type="non-terminal residue" evidence="1">
    <location>
        <position position="95"/>
    </location>
</feature>
<accession>A0A0V1MAR2</accession>
<reference evidence="1 2" key="1">
    <citation type="submission" date="2015-01" db="EMBL/GenBank/DDBJ databases">
        <title>Evolution of Trichinella species and genotypes.</title>
        <authorList>
            <person name="Korhonen P.K."/>
            <person name="Edoardo P."/>
            <person name="Giuseppe L.R."/>
            <person name="Gasser R.B."/>
        </authorList>
    </citation>
    <scope>NUCLEOTIDE SEQUENCE [LARGE SCALE GENOMIC DNA]</scope>
    <source>
        <strain evidence="1">ISS1980</strain>
    </source>
</reference>
<comment type="caution">
    <text evidence="1">The sequence shown here is derived from an EMBL/GenBank/DDBJ whole genome shotgun (WGS) entry which is preliminary data.</text>
</comment>
<gene>
    <name evidence="1" type="ORF">T10_5258</name>
</gene>
<organism evidence="1 2">
    <name type="scientific">Trichinella papuae</name>
    <dbReference type="NCBI Taxonomy" id="268474"/>
    <lineage>
        <taxon>Eukaryota</taxon>
        <taxon>Metazoa</taxon>
        <taxon>Ecdysozoa</taxon>
        <taxon>Nematoda</taxon>
        <taxon>Enoplea</taxon>
        <taxon>Dorylaimia</taxon>
        <taxon>Trichinellida</taxon>
        <taxon>Trichinellidae</taxon>
        <taxon>Trichinella</taxon>
    </lineage>
</organism>
<sequence length="95" mass="10730">MLQATVFLLVQLAYTDIFLLEGGITALFQYLRQTSNHFSICLKRVNRKADNSHQVLQTTVALITEQGNAPSGNISSAYSEKHEHIEQYIGEYIID</sequence>
<protein>
    <submittedName>
        <fullName evidence="1">Uncharacterized protein</fullName>
    </submittedName>
</protein>